<proteinExistence type="inferred from homology"/>
<evidence type="ECO:0000256" key="3">
    <source>
        <dbReference type="ARBA" id="ARBA00011049"/>
    </source>
</evidence>
<evidence type="ECO:0000256" key="4">
    <source>
        <dbReference type="ARBA" id="ARBA00021898"/>
    </source>
</evidence>
<evidence type="ECO:0000259" key="12">
    <source>
        <dbReference type="Pfam" id="PF01052"/>
    </source>
</evidence>
<evidence type="ECO:0000256" key="1">
    <source>
        <dbReference type="ARBA" id="ARBA00004117"/>
    </source>
</evidence>
<evidence type="ECO:0000256" key="5">
    <source>
        <dbReference type="ARBA" id="ARBA00022475"/>
    </source>
</evidence>
<dbReference type="Gene3D" id="3.40.1550.10">
    <property type="entry name" value="CheC-like"/>
    <property type="match status" value="1"/>
</dbReference>
<keyword evidence="13" id="KW-0966">Cell projection</keyword>
<organism evidence="13 14">
    <name type="scientific">Candidatus Liberibacter solanacearum</name>
    <dbReference type="NCBI Taxonomy" id="556287"/>
    <lineage>
        <taxon>Bacteria</taxon>
        <taxon>Pseudomonadati</taxon>
        <taxon>Pseudomonadota</taxon>
        <taxon>Alphaproteobacteria</taxon>
        <taxon>Hyphomicrobiales</taxon>
        <taxon>Rhizobiaceae</taxon>
        <taxon>Liberibacter</taxon>
    </lineage>
</organism>
<dbReference type="GO" id="GO:0009425">
    <property type="term" value="C:bacterial-type flagellum basal body"/>
    <property type="evidence" value="ECO:0007669"/>
    <property type="project" value="UniProtKB-SubCell"/>
</dbReference>
<evidence type="ECO:0000256" key="7">
    <source>
        <dbReference type="ARBA" id="ARBA00022779"/>
    </source>
</evidence>
<evidence type="ECO:0000256" key="9">
    <source>
        <dbReference type="ARBA" id="ARBA00023143"/>
    </source>
</evidence>
<accession>A0A094ZZP4</accession>
<dbReference type="PANTHER" id="PTHR30034:SF6">
    <property type="entry name" value="YOP PROTEINS TRANSLOCATION PROTEIN Q"/>
    <property type="match status" value="1"/>
</dbReference>
<keyword evidence="13" id="KW-0969">Cilium</keyword>
<evidence type="ECO:0000256" key="2">
    <source>
        <dbReference type="ARBA" id="ARBA00004202"/>
    </source>
</evidence>
<evidence type="ECO:0000256" key="6">
    <source>
        <dbReference type="ARBA" id="ARBA00022500"/>
    </source>
</evidence>
<keyword evidence="13" id="KW-0282">Flagellum</keyword>
<keyword evidence="7" id="KW-0283">Flagellar rotation</keyword>
<evidence type="ECO:0000256" key="11">
    <source>
        <dbReference type="SAM" id="Phobius"/>
    </source>
</evidence>
<dbReference type="Gene3D" id="2.30.330.10">
    <property type="entry name" value="SpoA-like"/>
    <property type="match status" value="1"/>
</dbReference>
<gene>
    <name evidence="13" type="ORF">DJ66_0758</name>
</gene>
<dbReference type="GO" id="GO:0005886">
    <property type="term" value="C:plasma membrane"/>
    <property type="evidence" value="ECO:0007669"/>
    <property type="project" value="UniProtKB-SubCell"/>
</dbReference>
<dbReference type="Pfam" id="PF01052">
    <property type="entry name" value="FliMN_C"/>
    <property type="match status" value="1"/>
</dbReference>
<evidence type="ECO:0000313" key="14">
    <source>
        <dbReference type="Proteomes" id="UP000033731"/>
    </source>
</evidence>
<feature type="transmembrane region" description="Helical" evidence="11">
    <location>
        <begin position="180"/>
        <end position="201"/>
    </location>
</feature>
<dbReference type="InterPro" id="IPR036429">
    <property type="entry name" value="SpoA-like_sf"/>
</dbReference>
<keyword evidence="8 11" id="KW-0472">Membrane</keyword>
<keyword evidence="5" id="KW-1003">Cell membrane</keyword>
<keyword evidence="14" id="KW-1185">Reference proteome</keyword>
<dbReference type="InterPro" id="IPR028976">
    <property type="entry name" value="CheC-like_sf"/>
</dbReference>
<comment type="subcellular location">
    <subcellularLocation>
        <location evidence="1">Bacterial flagellum basal body</location>
    </subcellularLocation>
    <subcellularLocation>
        <location evidence="2">Cell membrane</location>
        <topology evidence="2">Peripheral membrane protein</topology>
    </subcellularLocation>
</comment>
<dbReference type="RefSeq" id="WP_034442406.1">
    <property type="nucleotide sequence ID" value="NZ_JMTK01000002.1"/>
</dbReference>
<dbReference type="SUPFAM" id="SSF101801">
    <property type="entry name" value="Surface presentation of antigens (SPOA)"/>
    <property type="match status" value="1"/>
</dbReference>
<comment type="caution">
    <text evidence="13">The sequence shown here is derived from an EMBL/GenBank/DDBJ whole genome shotgun (WGS) entry which is preliminary data.</text>
</comment>
<keyword evidence="9" id="KW-0975">Bacterial flagellum</keyword>
<sequence length="318" mass="36307">MREKRTSKDISPLHPVLLARLTGKLGDKKTIERISYNLGQLYTKLLPKSFKEELDVDLNVSYGNYQSGKFSHILHSFKERFVFYKTSLNGRSSNLLIGCSNNLVIVLLETLLRASCETTQKSHNRTLSTIEKKLAHLIVTKIATVLDQCISTTQNNRVTLDENYELDFLKQNTNLLSNEFVTAITMVVAIDNIVSLFTLIIPQETLLKITLISLSEQGKSAIPLEDYPDQLNGNTYKIHVKIESRINLQKITLKDVLNLKIGQVMPFLDKEKVYAILNANGKEIYSCELGRIGKNYTVRIQDRINFDQESLRNFLHKE</sequence>
<keyword evidence="6" id="KW-0145">Chemotaxis</keyword>
<evidence type="ECO:0000256" key="10">
    <source>
        <dbReference type="ARBA" id="ARBA00025044"/>
    </source>
</evidence>
<reference evidence="13 14" key="1">
    <citation type="journal article" date="2015" name="Phytopathology">
        <title>Genomes of Candidatus Liberibacter solanacearum haplotype A from New Zealand and the USA suggest significant genome plasticity in the species.</title>
        <authorList>
            <person name="Thompson S.M."/>
            <person name="Johnson C.P."/>
            <person name="Lu A.Y."/>
            <person name="Frampton R.A."/>
            <person name="Sullivan K.L."/>
            <person name="Fiers M.W."/>
            <person name="Crowhurst R.N."/>
            <person name="Pitman A.R."/>
            <person name="Scott I."/>
            <person name="Gudmestad N.C."/>
            <person name="Smith G.R."/>
        </authorList>
    </citation>
    <scope>NUCLEOTIDE SEQUENCE [LARGE SCALE GENOMIC DNA]</scope>
    <source>
        <strain evidence="13 14">LsoNZ1</strain>
    </source>
</reference>
<feature type="domain" description="Flagellar motor switch protein FliN-like C-terminal" evidence="12">
    <location>
        <begin position="237"/>
        <end position="304"/>
    </location>
</feature>
<evidence type="ECO:0000256" key="8">
    <source>
        <dbReference type="ARBA" id="ARBA00023136"/>
    </source>
</evidence>
<dbReference type="GO" id="GO:0050918">
    <property type="term" value="P:positive chemotaxis"/>
    <property type="evidence" value="ECO:0007669"/>
    <property type="project" value="TreeGrafter"/>
</dbReference>
<dbReference type="GO" id="GO:0071978">
    <property type="term" value="P:bacterial-type flagellum-dependent swarming motility"/>
    <property type="evidence" value="ECO:0007669"/>
    <property type="project" value="TreeGrafter"/>
</dbReference>
<name>A0A094ZZP4_9HYPH</name>
<dbReference type="PATRIC" id="fig|556287.9.peg.783"/>
<dbReference type="InterPro" id="IPR001543">
    <property type="entry name" value="FliN-like_C"/>
</dbReference>
<comment type="similarity">
    <text evidence="3">Belongs to the FliM family.</text>
</comment>
<comment type="function">
    <text evidence="10">FliM is one of three proteins (FliG, FliN, FliM) that forms the rotor-mounted switch complex (C ring), located at the base of the basal body. This complex interacts with the CheY and CheZ chemotaxis proteins, in addition to contacting components of the motor that determine the direction of flagellar rotation.</text>
</comment>
<dbReference type="Proteomes" id="UP000033731">
    <property type="component" value="Unassembled WGS sequence"/>
</dbReference>
<keyword evidence="11" id="KW-1133">Transmembrane helix</keyword>
<protein>
    <recommendedName>
        <fullName evidence="4">Flagellar motor switch protein FliM</fullName>
    </recommendedName>
</protein>
<evidence type="ECO:0000313" key="13">
    <source>
        <dbReference type="EMBL" id="KJZ82025.1"/>
    </source>
</evidence>
<dbReference type="PANTHER" id="PTHR30034">
    <property type="entry name" value="FLAGELLAR MOTOR SWITCH PROTEIN FLIM"/>
    <property type="match status" value="1"/>
</dbReference>
<dbReference type="EMBL" id="JMTK01000002">
    <property type="protein sequence ID" value="KJZ82025.1"/>
    <property type="molecule type" value="Genomic_DNA"/>
</dbReference>
<keyword evidence="11" id="KW-0812">Transmembrane</keyword>
<dbReference type="AlphaFoldDB" id="A0A094ZZP4"/>